<proteinExistence type="predicted"/>
<dbReference type="OrthoDB" id="2300232at2"/>
<dbReference type="RefSeq" id="WP_133430631.1">
    <property type="nucleotide sequence ID" value="NZ_BMCC01000006.1"/>
</dbReference>
<dbReference type="EMBL" id="SCWE01000006">
    <property type="protein sequence ID" value="TDM01097.1"/>
    <property type="molecule type" value="Genomic_DNA"/>
</dbReference>
<keyword evidence="1" id="KW-0812">Transmembrane</keyword>
<keyword evidence="3" id="KW-1185">Reference proteome</keyword>
<organism evidence="2 3">
    <name type="scientific">Macrococcus hajekii</name>
    <dbReference type="NCBI Taxonomy" id="198482"/>
    <lineage>
        <taxon>Bacteria</taxon>
        <taxon>Bacillati</taxon>
        <taxon>Bacillota</taxon>
        <taxon>Bacilli</taxon>
        <taxon>Bacillales</taxon>
        <taxon>Staphylococcaceae</taxon>
        <taxon>Macrococcus</taxon>
    </lineage>
</organism>
<keyword evidence="2" id="KW-0240">DNA-directed RNA polymerase</keyword>
<keyword evidence="2" id="KW-0804">Transcription</keyword>
<dbReference type="Pfam" id="PF11772">
    <property type="entry name" value="EpuA"/>
    <property type="match status" value="1"/>
</dbReference>
<dbReference type="Proteomes" id="UP000295328">
    <property type="component" value="Unassembled WGS sequence"/>
</dbReference>
<evidence type="ECO:0000256" key="1">
    <source>
        <dbReference type="SAM" id="Phobius"/>
    </source>
</evidence>
<protein>
    <submittedName>
        <fullName evidence="2">DNA-directed RNA polymerase subunit beta</fullName>
    </submittedName>
</protein>
<evidence type="ECO:0000313" key="3">
    <source>
        <dbReference type="Proteomes" id="UP000295328"/>
    </source>
</evidence>
<sequence>MANYLGTEVVHRKIPILLTIIIVLVLSFILFMIGMMIGYGVLHSPLDVFKPSTWSHIFELTGGNK</sequence>
<dbReference type="GO" id="GO:0000428">
    <property type="term" value="C:DNA-directed RNA polymerase complex"/>
    <property type="evidence" value="ECO:0007669"/>
    <property type="project" value="UniProtKB-KW"/>
</dbReference>
<feature type="transmembrane region" description="Helical" evidence="1">
    <location>
        <begin position="16"/>
        <end position="42"/>
    </location>
</feature>
<gene>
    <name evidence="2" type="ORF">ERX37_10475</name>
</gene>
<keyword evidence="1" id="KW-0472">Membrane</keyword>
<comment type="caution">
    <text evidence="2">The sequence shown here is derived from an EMBL/GenBank/DDBJ whole genome shotgun (WGS) entry which is preliminary data.</text>
</comment>
<accession>A0A4R6BHN5</accession>
<keyword evidence="1" id="KW-1133">Transmembrane helix</keyword>
<evidence type="ECO:0000313" key="2">
    <source>
        <dbReference type="EMBL" id="TDM01097.1"/>
    </source>
</evidence>
<dbReference type="AlphaFoldDB" id="A0A4R6BHN5"/>
<reference evidence="2 3" key="1">
    <citation type="submission" date="2019-01" db="EMBL/GenBank/DDBJ databases">
        <title>Draft genome sequences of the type strains of six Macrococcus species.</title>
        <authorList>
            <person name="Mazhar S."/>
            <person name="Altermann E."/>
            <person name="Hill C."/>
            <person name="Mcauliffe O."/>
        </authorList>
    </citation>
    <scope>NUCLEOTIDE SEQUENCE [LARGE SCALE GENOMIC DNA]</scope>
    <source>
        <strain evidence="2 3">CCM4809</strain>
    </source>
</reference>
<name>A0A4R6BHN5_9STAP</name>
<dbReference type="InterPro" id="IPR024596">
    <property type="entry name" value="RNApol_su_b/EpuA"/>
</dbReference>